<reference evidence="6" key="2">
    <citation type="submission" date="2025-09" db="UniProtKB">
        <authorList>
            <consortium name="Ensembl"/>
        </authorList>
    </citation>
    <scope>IDENTIFICATION</scope>
</reference>
<organism evidence="6 7">
    <name type="scientific">Catagonus wagneri</name>
    <name type="common">Chacoan peccary</name>
    <dbReference type="NCBI Taxonomy" id="51154"/>
    <lineage>
        <taxon>Eukaryota</taxon>
        <taxon>Metazoa</taxon>
        <taxon>Chordata</taxon>
        <taxon>Craniata</taxon>
        <taxon>Vertebrata</taxon>
        <taxon>Euteleostomi</taxon>
        <taxon>Mammalia</taxon>
        <taxon>Eutheria</taxon>
        <taxon>Laurasiatheria</taxon>
        <taxon>Artiodactyla</taxon>
        <taxon>Suina</taxon>
        <taxon>Tayassuidae</taxon>
        <taxon>Catagonus</taxon>
    </lineage>
</organism>
<sequence length="183" mass="20433">MFSSSARTVKPNGEKPEEWEPGISQALLGLEMNLDLKAPLRELNVMAAEEVEVGGGWKAITLFVSVPQLKSFQKIQVWVMRELEKFITQRRILPNPTQKSHTKNKPKCPGSCTLPAMHDTIPEDLAYPRQIMGEGICVKLDGSCLIKLHFSKHNLEHKARGRIRATTASLHHSHSDSGSELCL</sequence>
<dbReference type="InterPro" id="IPR000554">
    <property type="entry name" value="Ribosomal_eS7"/>
</dbReference>
<dbReference type="GO" id="GO:0022627">
    <property type="term" value="C:cytosolic small ribosomal subunit"/>
    <property type="evidence" value="ECO:0007669"/>
    <property type="project" value="TreeGrafter"/>
</dbReference>
<dbReference type="GO" id="GO:0003735">
    <property type="term" value="F:structural constituent of ribosome"/>
    <property type="evidence" value="ECO:0007669"/>
    <property type="project" value="InterPro"/>
</dbReference>
<evidence type="ECO:0000313" key="7">
    <source>
        <dbReference type="Proteomes" id="UP000694540"/>
    </source>
</evidence>
<dbReference type="Ensembl" id="ENSCWAT00000021615.1">
    <property type="protein sequence ID" value="ENSCWAP00000019925.1"/>
    <property type="gene ID" value="ENSCWAG00000015267.1"/>
</dbReference>
<accession>A0A8C3WVB1</accession>
<name>A0A8C3WVB1_9CETA</name>
<dbReference type="GO" id="GO:0030686">
    <property type="term" value="C:90S preribosome"/>
    <property type="evidence" value="ECO:0007669"/>
    <property type="project" value="TreeGrafter"/>
</dbReference>
<evidence type="ECO:0000256" key="3">
    <source>
        <dbReference type="ARBA" id="ARBA00023274"/>
    </source>
</evidence>
<dbReference type="GO" id="GO:0042274">
    <property type="term" value="P:ribosomal small subunit biogenesis"/>
    <property type="evidence" value="ECO:0007669"/>
    <property type="project" value="TreeGrafter"/>
</dbReference>
<evidence type="ECO:0000256" key="4">
    <source>
        <dbReference type="RuleBase" id="RU364105"/>
    </source>
</evidence>
<evidence type="ECO:0000313" key="6">
    <source>
        <dbReference type="Ensembl" id="ENSCWAP00000019925.1"/>
    </source>
</evidence>
<dbReference type="GO" id="GO:0006412">
    <property type="term" value="P:translation"/>
    <property type="evidence" value="ECO:0007669"/>
    <property type="project" value="InterPro"/>
</dbReference>
<dbReference type="AlphaFoldDB" id="A0A8C3WVB1"/>
<dbReference type="PANTHER" id="PTHR11278:SF0">
    <property type="entry name" value="SMALL RIBOSOMAL SUBUNIT PROTEIN ES7"/>
    <property type="match status" value="1"/>
</dbReference>
<feature type="region of interest" description="Disordered" evidence="5">
    <location>
        <begin position="1"/>
        <end position="20"/>
    </location>
</feature>
<dbReference type="Pfam" id="PF01251">
    <property type="entry name" value="Ribosomal_S7e"/>
    <property type="match status" value="1"/>
</dbReference>
<comment type="similarity">
    <text evidence="1 4">Belongs to the eukaryotic ribosomal protein eS7 family.</text>
</comment>
<dbReference type="Proteomes" id="UP000694540">
    <property type="component" value="Unplaced"/>
</dbReference>
<dbReference type="GeneTree" id="ENSGT00390000014122"/>
<evidence type="ECO:0000256" key="5">
    <source>
        <dbReference type="SAM" id="MobiDB-lite"/>
    </source>
</evidence>
<keyword evidence="3 4" id="KW-0687">Ribonucleoprotein</keyword>
<keyword evidence="2 4" id="KW-0689">Ribosomal protein</keyword>
<proteinExistence type="inferred from homology"/>
<reference evidence="6" key="1">
    <citation type="submission" date="2025-08" db="UniProtKB">
        <authorList>
            <consortium name="Ensembl"/>
        </authorList>
    </citation>
    <scope>IDENTIFICATION</scope>
</reference>
<dbReference type="GO" id="GO:0006364">
    <property type="term" value="P:rRNA processing"/>
    <property type="evidence" value="ECO:0007669"/>
    <property type="project" value="TreeGrafter"/>
</dbReference>
<protein>
    <recommendedName>
        <fullName evidence="4">40S ribosomal protein S7</fullName>
    </recommendedName>
</protein>
<keyword evidence="7" id="KW-1185">Reference proteome</keyword>
<dbReference type="GO" id="GO:0032040">
    <property type="term" value="C:small-subunit processome"/>
    <property type="evidence" value="ECO:0007669"/>
    <property type="project" value="TreeGrafter"/>
</dbReference>
<evidence type="ECO:0000256" key="2">
    <source>
        <dbReference type="ARBA" id="ARBA00022980"/>
    </source>
</evidence>
<evidence type="ECO:0000256" key="1">
    <source>
        <dbReference type="ARBA" id="ARBA00007820"/>
    </source>
</evidence>
<dbReference type="PANTHER" id="PTHR11278">
    <property type="entry name" value="40S RIBOSOMAL PROTEIN S7"/>
    <property type="match status" value="1"/>
</dbReference>